<proteinExistence type="inferred from homology"/>
<reference evidence="6" key="1">
    <citation type="submission" date="2014-09" db="EMBL/GenBank/DDBJ databases">
        <authorList>
            <person name="Mudge J."/>
            <person name="Ramaraj T."/>
            <person name="Lindquist I.E."/>
            <person name="Bharti A.K."/>
            <person name="Sundararajan A."/>
            <person name="Cameron C.T."/>
            <person name="Woodward J.E."/>
            <person name="May G.D."/>
            <person name="Brubaker C."/>
            <person name="Broadhvest J."/>
            <person name="Wilkins T.A."/>
        </authorList>
    </citation>
    <scope>NUCLEOTIDE SEQUENCE</scope>
    <source>
        <strain evidence="6">cv. AKA8401</strain>
    </source>
</reference>
<dbReference type="AlphaFoldDB" id="A0A0B0NY26"/>
<feature type="region of interest" description="Disordered" evidence="4">
    <location>
        <begin position="60"/>
        <end position="81"/>
    </location>
</feature>
<feature type="compositionally biased region" description="Basic and acidic residues" evidence="4">
    <location>
        <begin position="69"/>
        <end position="81"/>
    </location>
</feature>
<feature type="compositionally biased region" description="Polar residues" evidence="4">
    <location>
        <begin position="114"/>
        <end position="127"/>
    </location>
</feature>
<dbReference type="GO" id="GO:0010112">
    <property type="term" value="P:regulation of systemic acquired resistance"/>
    <property type="evidence" value="ECO:0007669"/>
    <property type="project" value="InterPro"/>
</dbReference>
<keyword evidence="3" id="KW-0539">Nucleus</keyword>
<evidence type="ECO:0000256" key="3">
    <source>
        <dbReference type="ARBA" id="ARBA00023242"/>
    </source>
</evidence>
<dbReference type="GO" id="GO:0005634">
    <property type="term" value="C:nucleus"/>
    <property type="evidence" value="ECO:0007669"/>
    <property type="project" value="UniProtKB-SubCell"/>
</dbReference>
<name>A0A0B0NY26_GOSAR</name>
<feature type="region of interest" description="Disordered" evidence="4">
    <location>
        <begin position="23"/>
        <end position="42"/>
    </location>
</feature>
<evidence type="ECO:0000313" key="5">
    <source>
        <dbReference type="EMBL" id="KHG17557.1"/>
    </source>
</evidence>
<evidence type="ECO:0000256" key="2">
    <source>
        <dbReference type="ARBA" id="ARBA00009937"/>
    </source>
</evidence>
<evidence type="ECO:0000256" key="1">
    <source>
        <dbReference type="ARBA" id="ARBA00004123"/>
    </source>
</evidence>
<feature type="region of interest" description="Disordered" evidence="4">
    <location>
        <begin position="114"/>
        <end position="142"/>
    </location>
</feature>
<comment type="subcellular location">
    <subcellularLocation>
        <location evidence="1">Nucleus</location>
    </subcellularLocation>
</comment>
<feature type="compositionally biased region" description="Basic and acidic residues" evidence="4">
    <location>
        <begin position="128"/>
        <end position="137"/>
    </location>
</feature>
<dbReference type="PANTHER" id="PTHR33669">
    <property type="entry name" value="PROTEIN NEGATIVE REGULATOR OF RESISTANCE"/>
    <property type="match status" value="1"/>
</dbReference>
<sequence>MTHSINSQPTRFLLLHLHWKKRKMGNEEEKDDEDEDDDEEEKVEKFFALIRSTREMRDRLRNAAVPNGPKEEEYQKKKQEDKAVVVGGGGVGQWNPTFQAEDFMEGSISRSENNSLGLNVAGPSSSKVQREPEKGTEDDGGGEGGVVCLGVSVCKIVALLGLWLCLVQVSEASLWLWELKVGPWWWE</sequence>
<dbReference type="PANTHER" id="PTHR33669:SF26">
    <property type="entry name" value="PROTEIN NIM1-INTERACTING 3"/>
    <property type="match status" value="1"/>
</dbReference>
<organism evidence="5 6">
    <name type="scientific">Gossypium arboreum</name>
    <name type="common">Tree cotton</name>
    <name type="synonym">Gossypium nanking</name>
    <dbReference type="NCBI Taxonomy" id="29729"/>
    <lineage>
        <taxon>Eukaryota</taxon>
        <taxon>Viridiplantae</taxon>
        <taxon>Streptophyta</taxon>
        <taxon>Embryophyta</taxon>
        <taxon>Tracheophyta</taxon>
        <taxon>Spermatophyta</taxon>
        <taxon>Magnoliopsida</taxon>
        <taxon>eudicotyledons</taxon>
        <taxon>Gunneridae</taxon>
        <taxon>Pentapetalae</taxon>
        <taxon>rosids</taxon>
        <taxon>malvids</taxon>
        <taxon>Malvales</taxon>
        <taxon>Malvaceae</taxon>
        <taxon>Malvoideae</taxon>
        <taxon>Gossypium</taxon>
    </lineage>
</organism>
<comment type="similarity">
    <text evidence="2">Belongs to the NPR1-interactor family.</text>
</comment>
<keyword evidence="6" id="KW-1185">Reference proteome</keyword>
<dbReference type="EMBL" id="KN408532">
    <property type="protein sequence ID" value="KHG17557.1"/>
    <property type="molecule type" value="Genomic_DNA"/>
</dbReference>
<protein>
    <submittedName>
        <fullName evidence="5">Uncharacterized protein</fullName>
    </submittedName>
</protein>
<dbReference type="Proteomes" id="UP000032142">
    <property type="component" value="Unassembled WGS sequence"/>
</dbReference>
<feature type="compositionally biased region" description="Acidic residues" evidence="4">
    <location>
        <begin position="28"/>
        <end position="41"/>
    </location>
</feature>
<accession>A0A0B0NY26</accession>
<dbReference type="Pfam" id="PF15699">
    <property type="entry name" value="NPR1_interact"/>
    <property type="match status" value="1"/>
</dbReference>
<dbReference type="InterPro" id="IPR031425">
    <property type="entry name" value="NPR1/NH1-interacting"/>
</dbReference>
<gene>
    <name evidence="5" type="ORF">F383_22673</name>
</gene>
<evidence type="ECO:0000313" key="6">
    <source>
        <dbReference type="Proteomes" id="UP000032142"/>
    </source>
</evidence>
<evidence type="ECO:0000256" key="4">
    <source>
        <dbReference type="SAM" id="MobiDB-lite"/>
    </source>
</evidence>